<sequence>MKLKGLVFYVLILFAMILTACSGTTSNEPQNEGNKKTEENQEQANEEKNKEAKTVNIGFSGPLSGPAAFYGENTLSGLEMAVDEINDAGGFEVNGDTYKINLVSLDDKYLPNETGANAKRLLQENKTPIVFVPHSGGIFATQVFNMQDNFIVAAYSSEPAITAQGNSLTVRIPPKYDGYIEPFTDYQMERFGKKIAFLPTATQYGKDWAETLEPVWKKKGGEIVYNGSIDFNKDTDFFTIVTNALKEKPDVLFVGGPSEPTALVIKQARELGFKGGFIIMDQAKLDEIAAVLGGTDMLEGSSGTLPLAVSIEPENQKFFDDYKAAHGKDPGSEAGYHYFSMYLFVEAMKAAGSVDDPKAIMENIQAGLDALSEDKKIYKVNEIEADGGLVTPLRIAVVEEGKIVDITVD</sequence>
<evidence type="ECO:0000256" key="4">
    <source>
        <dbReference type="ARBA" id="ARBA00022970"/>
    </source>
</evidence>
<dbReference type="InterPro" id="IPR000709">
    <property type="entry name" value="Leu_Ile_Val-bd"/>
</dbReference>
<keyword evidence="4" id="KW-0029">Amino-acid transport</keyword>
<evidence type="ECO:0000256" key="6">
    <source>
        <dbReference type="SAM" id="SignalP"/>
    </source>
</evidence>
<feature type="domain" description="Leucine-binding protein" evidence="7">
    <location>
        <begin position="54"/>
        <end position="400"/>
    </location>
</feature>
<dbReference type="Proteomes" id="UP001231362">
    <property type="component" value="Unassembled WGS sequence"/>
</dbReference>
<dbReference type="CDD" id="cd06336">
    <property type="entry name" value="PBP1_ABC_ligand_binding-like"/>
    <property type="match status" value="1"/>
</dbReference>
<evidence type="ECO:0000256" key="2">
    <source>
        <dbReference type="ARBA" id="ARBA00022448"/>
    </source>
</evidence>
<dbReference type="EMBL" id="JAUSTU010000003">
    <property type="protein sequence ID" value="MDQ0154607.1"/>
    <property type="molecule type" value="Genomic_DNA"/>
</dbReference>
<accession>A0ABT9V142</accession>
<reference evidence="8 9" key="1">
    <citation type="submission" date="2023-07" db="EMBL/GenBank/DDBJ databases">
        <title>Genomic Encyclopedia of Type Strains, Phase IV (KMG-IV): sequencing the most valuable type-strain genomes for metagenomic binning, comparative biology and taxonomic classification.</title>
        <authorList>
            <person name="Goeker M."/>
        </authorList>
    </citation>
    <scope>NUCLEOTIDE SEQUENCE [LARGE SCALE GENOMIC DNA]</scope>
    <source>
        <strain evidence="8 9">DSM 23948</strain>
    </source>
</reference>
<keyword evidence="9" id="KW-1185">Reference proteome</keyword>
<dbReference type="PANTHER" id="PTHR30483:SF6">
    <property type="entry name" value="PERIPLASMIC BINDING PROTEIN OF ABC TRANSPORTER FOR NATURAL AMINO ACIDS"/>
    <property type="match status" value="1"/>
</dbReference>
<evidence type="ECO:0000313" key="8">
    <source>
        <dbReference type="EMBL" id="MDQ0154607.1"/>
    </source>
</evidence>
<gene>
    <name evidence="8" type="ORF">J2S07_000911</name>
</gene>
<dbReference type="SUPFAM" id="SSF53822">
    <property type="entry name" value="Periplasmic binding protein-like I"/>
    <property type="match status" value="1"/>
</dbReference>
<comment type="similarity">
    <text evidence="1">Belongs to the leucine-binding protein family.</text>
</comment>
<dbReference type="InterPro" id="IPR028081">
    <property type="entry name" value="Leu-bd"/>
</dbReference>
<dbReference type="PRINTS" id="PR00337">
    <property type="entry name" value="LEUILEVALBP"/>
</dbReference>
<protein>
    <submittedName>
        <fullName evidence="8">Branched-chain amino acid transport system substrate-binding protein</fullName>
    </submittedName>
</protein>
<evidence type="ECO:0000259" key="7">
    <source>
        <dbReference type="Pfam" id="PF13458"/>
    </source>
</evidence>
<comment type="caution">
    <text evidence="8">The sequence shown here is derived from an EMBL/GenBank/DDBJ whole genome shotgun (WGS) entry which is preliminary data.</text>
</comment>
<dbReference type="RefSeq" id="WP_307149209.1">
    <property type="nucleotide sequence ID" value="NZ_JAUSTU010000003.1"/>
</dbReference>
<evidence type="ECO:0000313" key="9">
    <source>
        <dbReference type="Proteomes" id="UP001231362"/>
    </source>
</evidence>
<feature type="compositionally biased region" description="Basic and acidic residues" evidence="5">
    <location>
        <begin position="33"/>
        <end position="53"/>
    </location>
</feature>
<feature type="region of interest" description="Disordered" evidence="5">
    <location>
        <begin position="24"/>
        <end position="53"/>
    </location>
</feature>
<evidence type="ECO:0000256" key="1">
    <source>
        <dbReference type="ARBA" id="ARBA00010062"/>
    </source>
</evidence>
<evidence type="ECO:0000256" key="5">
    <source>
        <dbReference type="SAM" id="MobiDB-lite"/>
    </source>
</evidence>
<dbReference type="PANTHER" id="PTHR30483">
    <property type="entry name" value="LEUCINE-SPECIFIC-BINDING PROTEIN"/>
    <property type="match status" value="1"/>
</dbReference>
<dbReference type="InterPro" id="IPR051010">
    <property type="entry name" value="BCAA_transport"/>
</dbReference>
<keyword evidence="2" id="KW-0813">Transport</keyword>
<dbReference type="InterPro" id="IPR028082">
    <property type="entry name" value="Peripla_BP_I"/>
</dbReference>
<feature type="signal peptide" evidence="6">
    <location>
        <begin position="1"/>
        <end position="20"/>
    </location>
</feature>
<proteinExistence type="inferred from homology"/>
<dbReference type="PROSITE" id="PS51257">
    <property type="entry name" value="PROKAR_LIPOPROTEIN"/>
    <property type="match status" value="1"/>
</dbReference>
<dbReference type="Gene3D" id="3.40.50.2300">
    <property type="match status" value="2"/>
</dbReference>
<feature type="chain" id="PRO_5045607846" evidence="6">
    <location>
        <begin position="21"/>
        <end position="409"/>
    </location>
</feature>
<name>A0ABT9V142_9BACL</name>
<keyword evidence="3 6" id="KW-0732">Signal</keyword>
<organism evidence="8 9">
    <name type="scientific">Anoxybacillus andreesenii</name>
    <dbReference type="NCBI Taxonomy" id="1325932"/>
    <lineage>
        <taxon>Bacteria</taxon>
        <taxon>Bacillati</taxon>
        <taxon>Bacillota</taxon>
        <taxon>Bacilli</taxon>
        <taxon>Bacillales</taxon>
        <taxon>Anoxybacillaceae</taxon>
        <taxon>Anoxybacillus</taxon>
    </lineage>
</organism>
<evidence type="ECO:0000256" key="3">
    <source>
        <dbReference type="ARBA" id="ARBA00022729"/>
    </source>
</evidence>
<dbReference type="Pfam" id="PF13458">
    <property type="entry name" value="Peripla_BP_6"/>
    <property type="match status" value="1"/>
</dbReference>